<dbReference type="AlphaFoldDB" id="A0A1S8LAF4"/>
<dbReference type="RefSeq" id="WP_077833107.1">
    <property type="nucleotide sequence ID" value="NZ_CP096983.1"/>
</dbReference>
<sequence>MNDQIIDLAGFVPEFYRMKGAYLEILGKHEEAKENYDYALDIDSKHAKAYYYRSKYYRAKNMIKEAEVDMQKCIELDKSYEEKAN</sequence>
<dbReference type="PROSITE" id="PS50005">
    <property type="entry name" value="TPR"/>
    <property type="match status" value="1"/>
</dbReference>
<dbReference type="Proteomes" id="UP000190951">
    <property type="component" value="Chromosome"/>
</dbReference>
<protein>
    <submittedName>
        <fullName evidence="1">Uncharacterized protein</fullName>
    </submittedName>
</protein>
<organism evidence="1 2">
    <name type="scientific">Clostridium felsineum</name>
    <dbReference type="NCBI Taxonomy" id="36839"/>
    <lineage>
        <taxon>Bacteria</taxon>
        <taxon>Bacillati</taxon>
        <taxon>Bacillota</taxon>
        <taxon>Clostridia</taxon>
        <taxon>Eubacteriales</taxon>
        <taxon>Clostridiaceae</taxon>
        <taxon>Clostridium</taxon>
    </lineage>
</organism>
<dbReference type="InterPro" id="IPR019734">
    <property type="entry name" value="TPR_rpt"/>
</dbReference>
<name>A0A1S8LAF4_9CLOT</name>
<dbReference type="STRING" id="84029.CROST_15410"/>
<dbReference type="SMART" id="SM00028">
    <property type="entry name" value="TPR"/>
    <property type="match status" value="2"/>
</dbReference>
<gene>
    <name evidence="1" type="ORF">CROST_007460</name>
</gene>
<accession>A0A1S8LAF4</accession>
<keyword evidence="2" id="KW-1185">Reference proteome</keyword>
<evidence type="ECO:0000313" key="2">
    <source>
        <dbReference type="Proteomes" id="UP000190951"/>
    </source>
</evidence>
<dbReference type="Gene3D" id="1.25.40.10">
    <property type="entry name" value="Tetratricopeptide repeat domain"/>
    <property type="match status" value="1"/>
</dbReference>
<dbReference type="Pfam" id="PF13181">
    <property type="entry name" value="TPR_8"/>
    <property type="match status" value="2"/>
</dbReference>
<dbReference type="KEGG" id="crw:CROST_007460"/>
<dbReference type="SUPFAM" id="SSF48452">
    <property type="entry name" value="TPR-like"/>
    <property type="match status" value="1"/>
</dbReference>
<evidence type="ECO:0000313" key="1">
    <source>
        <dbReference type="EMBL" id="URZ10038.1"/>
    </source>
</evidence>
<dbReference type="EMBL" id="CP096983">
    <property type="protein sequence ID" value="URZ10038.1"/>
    <property type="molecule type" value="Genomic_DNA"/>
</dbReference>
<dbReference type="InterPro" id="IPR011990">
    <property type="entry name" value="TPR-like_helical_dom_sf"/>
</dbReference>
<proteinExistence type="predicted"/>
<reference evidence="1 2" key="1">
    <citation type="submission" date="2022-04" db="EMBL/GenBank/DDBJ databases">
        <title>Genome sequence of C. roseum typestrain.</title>
        <authorList>
            <person name="Poehlein A."/>
            <person name="Schoch T."/>
            <person name="Duerre P."/>
            <person name="Daniel R."/>
        </authorList>
    </citation>
    <scope>NUCLEOTIDE SEQUENCE [LARGE SCALE GENOMIC DNA]</scope>
    <source>
        <strain evidence="1 2">DSM 7320</strain>
    </source>
</reference>